<keyword evidence="12" id="KW-1185">Reference proteome</keyword>
<comment type="caution">
    <text evidence="11">The sequence shown here is derived from an EMBL/GenBank/DDBJ whole genome shotgun (WGS) entry which is preliminary data.</text>
</comment>
<feature type="transmembrane region" description="Helical" evidence="9">
    <location>
        <begin position="164"/>
        <end position="186"/>
    </location>
</feature>
<dbReference type="GO" id="GO:0022857">
    <property type="term" value="F:transmembrane transporter activity"/>
    <property type="evidence" value="ECO:0007669"/>
    <property type="project" value="InterPro"/>
</dbReference>
<feature type="transmembrane region" description="Helical" evidence="9">
    <location>
        <begin position="424"/>
        <end position="442"/>
    </location>
</feature>
<gene>
    <name evidence="11" type="ORF">FHR38_004710</name>
</gene>
<feature type="transmembrane region" description="Helical" evidence="9">
    <location>
        <begin position="291"/>
        <end position="311"/>
    </location>
</feature>
<keyword evidence="3" id="KW-0813">Transport</keyword>
<dbReference type="EMBL" id="JACHJW010000001">
    <property type="protein sequence ID" value="MBB4960977.1"/>
    <property type="molecule type" value="Genomic_DNA"/>
</dbReference>
<dbReference type="Gene3D" id="1.20.1720.10">
    <property type="entry name" value="Multidrug resistance protein D"/>
    <property type="match status" value="2"/>
</dbReference>
<feature type="transmembrane region" description="Helical" evidence="9">
    <location>
        <begin position="54"/>
        <end position="71"/>
    </location>
</feature>
<dbReference type="PANTHER" id="PTHR42718:SF9">
    <property type="entry name" value="MAJOR FACILITATOR SUPERFAMILY MULTIDRUG TRANSPORTER MFSC"/>
    <property type="match status" value="1"/>
</dbReference>
<dbReference type="PROSITE" id="PS50850">
    <property type="entry name" value="MFS"/>
    <property type="match status" value="1"/>
</dbReference>
<feature type="transmembrane region" description="Helical" evidence="9">
    <location>
        <begin position="136"/>
        <end position="158"/>
    </location>
</feature>
<dbReference type="Proteomes" id="UP000578819">
    <property type="component" value="Unassembled WGS sequence"/>
</dbReference>
<evidence type="ECO:0000256" key="9">
    <source>
        <dbReference type="SAM" id="Phobius"/>
    </source>
</evidence>
<feature type="transmembrane region" description="Helical" evidence="9">
    <location>
        <begin position="500"/>
        <end position="520"/>
    </location>
</feature>
<evidence type="ECO:0000259" key="10">
    <source>
        <dbReference type="PROSITE" id="PS50850"/>
    </source>
</evidence>
<feature type="transmembrane region" description="Helical" evidence="9">
    <location>
        <begin position="239"/>
        <end position="259"/>
    </location>
</feature>
<comment type="similarity">
    <text evidence="2">Belongs to the major facilitator superfamily. EmrB family.</text>
</comment>
<comment type="subcellular location">
    <subcellularLocation>
        <location evidence="1">Cell membrane</location>
        <topology evidence="1">Multi-pass membrane protein</topology>
    </subcellularLocation>
</comment>
<dbReference type="SUPFAM" id="SSF103473">
    <property type="entry name" value="MFS general substrate transporter"/>
    <property type="match status" value="1"/>
</dbReference>
<keyword evidence="4" id="KW-1003">Cell membrane</keyword>
<evidence type="ECO:0000256" key="4">
    <source>
        <dbReference type="ARBA" id="ARBA00022475"/>
    </source>
</evidence>
<feature type="transmembrane region" description="Helical" evidence="9">
    <location>
        <begin position="351"/>
        <end position="371"/>
    </location>
</feature>
<feature type="domain" description="Major facilitator superfamily (MFS) profile" evidence="10">
    <location>
        <begin position="12"/>
        <end position="524"/>
    </location>
</feature>
<dbReference type="InterPro" id="IPR020846">
    <property type="entry name" value="MFS_dom"/>
</dbReference>
<feature type="transmembrane region" description="Helical" evidence="9">
    <location>
        <begin position="198"/>
        <end position="216"/>
    </location>
</feature>
<evidence type="ECO:0000256" key="6">
    <source>
        <dbReference type="ARBA" id="ARBA00022989"/>
    </source>
</evidence>
<feature type="transmembrane region" description="Helical" evidence="9">
    <location>
        <begin position="317"/>
        <end position="339"/>
    </location>
</feature>
<evidence type="ECO:0000256" key="2">
    <source>
        <dbReference type="ARBA" id="ARBA00008537"/>
    </source>
</evidence>
<dbReference type="CDD" id="cd17321">
    <property type="entry name" value="MFS_MMR_MDR_like"/>
    <property type="match status" value="1"/>
</dbReference>
<dbReference type="InterPro" id="IPR036259">
    <property type="entry name" value="MFS_trans_sf"/>
</dbReference>
<feature type="region of interest" description="Disordered" evidence="8">
    <location>
        <begin position="523"/>
        <end position="552"/>
    </location>
</feature>
<feature type="transmembrane region" description="Helical" evidence="9">
    <location>
        <begin position="377"/>
        <end position="403"/>
    </location>
</feature>
<dbReference type="InterPro" id="IPR004638">
    <property type="entry name" value="EmrB-like"/>
</dbReference>
<keyword evidence="5 9" id="KW-0812">Transmembrane</keyword>
<evidence type="ECO:0000313" key="11">
    <source>
        <dbReference type="EMBL" id="MBB4960977.1"/>
    </source>
</evidence>
<feature type="transmembrane region" description="Helical" evidence="9">
    <location>
        <begin position="78"/>
        <end position="97"/>
    </location>
</feature>
<sequence length="552" mass="56564">MLSPSPAHRWLGLVVISLGMALIVVDTTIVNVIIPPIIEDLAVDSAEAQWIQESYAIVVAALLLLVGRLADLLGARRIFLAGVVVFGATSMLAGLAPTGGLLVLARFLQGVGAAMIVPTSLSLVNATFTGKARGQAFAVWGSTIGAASALGPLLGGWLAEDTSWRWAFGINVPFTVLIFLGALAFLAPSPRTRGRIDVIGAVLSVLGLGLLAFGLIEGRTLGWLGSVEPLSILGFTWDAGPSPVLVALVLAVLTLLGFARRQAILVRSGDTTRALVDTRLFSVRSFRNGNIATLIIGLGEFGIIAVLPLWLQFTLDYSVLQAGLALVPLAVGSFLASSASFGMTARFSSLGLVRLGLVLEIAGLAGLALVATTDSPWWPIALALLLYGVGVGFATAQVTNVVLADVPAHSAGQASGIQSAARQLGSALGIAVLTTAFFSTLGTKLGQLLTATGMSTTESDRFTDTVTDSAGSAIAALAANPQTTVVADAAQLAMTEGITLIGYLAAGLLLLGLIATVAIPTNAAPSVPDRSTPEPDRSTAATPPRPISRQGA</sequence>
<keyword evidence="7 9" id="KW-0472">Membrane</keyword>
<feature type="transmembrane region" description="Helical" evidence="9">
    <location>
        <begin position="103"/>
        <end position="124"/>
    </location>
</feature>
<dbReference type="RefSeq" id="WP_312882359.1">
    <property type="nucleotide sequence ID" value="NZ_JACHJW010000001.1"/>
</dbReference>
<keyword evidence="6 9" id="KW-1133">Transmembrane helix</keyword>
<feature type="transmembrane region" description="Helical" evidence="9">
    <location>
        <begin position="12"/>
        <end position="34"/>
    </location>
</feature>
<evidence type="ECO:0000256" key="5">
    <source>
        <dbReference type="ARBA" id="ARBA00022692"/>
    </source>
</evidence>
<reference evidence="11 12" key="1">
    <citation type="submission" date="2020-08" db="EMBL/GenBank/DDBJ databases">
        <title>Sequencing the genomes of 1000 actinobacteria strains.</title>
        <authorList>
            <person name="Klenk H.-P."/>
        </authorList>
    </citation>
    <scope>NUCLEOTIDE SEQUENCE [LARGE SCALE GENOMIC DNA]</scope>
    <source>
        <strain evidence="11 12">DSM 45886</strain>
    </source>
</reference>
<accession>A0A7W7WRV4</accession>
<dbReference type="AlphaFoldDB" id="A0A7W7WRV4"/>
<proteinExistence type="inferred from homology"/>
<dbReference type="PANTHER" id="PTHR42718">
    <property type="entry name" value="MAJOR FACILITATOR SUPERFAMILY MULTIDRUG TRANSPORTER MFSC"/>
    <property type="match status" value="1"/>
</dbReference>
<dbReference type="GO" id="GO:0005886">
    <property type="term" value="C:plasma membrane"/>
    <property type="evidence" value="ECO:0007669"/>
    <property type="project" value="UniProtKB-SubCell"/>
</dbReference>
<name>A0A7W7WRV4_9ACTN</name>
<protein>
    <submittedName>
        <fullName evidence="11">EmrB/QacA subfamily drug resistance transporter</fullName>
    </submittedName>
</protein>
<organism evidence="11 12">
    <name type="scientific">Micromonospora polyrhachis</name>
    <dbReference type="NCBI Taxonomy" id="1282883"/>
    <lineage>
        <taxon>Bacteria</taxon>
        <taxon>Bacillati</taxon>
        <taxon>Actinomycetota</taxon>
        <taxon>Actinomycetes</taxon>
        <taxon>Micromonosporales</taxon>
        <taxon>Micromonosporaceae</taxon>
        <taxon>Micromonospora</taxon>
    </lineage>
</organism>
<dbReference type="Pfam" id="PF07690">
    <property type="entry name" value="MFS_1"/>
    <property type="match status" value="1"/>
</dbReference>
<evidence type="ECO:0000256" key="8">
    <source>
        <dbReference type="SAM" id="MobiDB-lite"/>
    </source>
</evidence>
<evidence type="ECO:0000313" key="12">
    <source>
        <dbReference type="Proteomes" id="UP000578819"/>
    </source>
</evidence>
<dbReference type="InterPro" id="IPR011701">
    <property type="entry name" value="MFS"/>
</dbReference>
<dbReference type="NCBIfam" id="TIGR00711">
    <property type="entry name" value="efflux_EmrB"/>
    <property type="match status" value="1"/>
</dbReference>
<evidence type="ECO:0000256" key="3">
    <source>
        <dbReference type="ARBA" id="ARBA00022448"/>
    </source>
</evidence>
<evidence type="ECO:0000256" key="1">
    <source>
        <dbReference type="ARBA" id="ARBA00004651"/>
    </source>
</evidence>
<evidence type="ECO:0000256" key="7">
    <source>
        <dbReference type="ARBA" id="ARBA00023136"/>
    </source>
</evidence>